<dbReference type="GO" id="GO:0008482">
    <property type="term" value="F:sulfite oxidase activity"/>
    <property type="evidence" value="ECO:0007669"/>
    <property type="project" value="UniProtKB-EC"/>
</dbReference>
<dbReference type="GeneID" id="102973546"/>
<keyword evidence="10" id="KW-0349">Heme</keyword>
<dbReference type="Pfam" id="PF00173">
    <property type="entry name" value="Cyt-b5"/>
    <property type="match status" value="1"/>
</dbReference>
<proteinExistence type="predicted"/>
<dbReference type="FunFam" id="2.60.40.650:FF:000003">
    <property type="entry name" value="Sulfite oxidase, mitochondrial"/>
    <property type="match status" value="2"/>
</dbReference>
<dbReference type="InterPro" id="IPR018506">
    <property type="entry name" value="Cyt_B5_heme-BS"/>
</dbReference>
<evidence type="ECO:0000256" key="3">
    <source>
        <dbReference type="ARBA" id="ARBA00004569"/>
    </source>
</evidence>
<keyword evidence="15" id="KW-0496">Mitochondrion</keyword>
<evidence type="ECO:0000256" key="12">
    <source>
        <dbReference type="ARBA" id="ARBA00022946"/>
    </source>
</evidence>
<dbReference type="Gene3D" id="3.10.120.10">
    <property type="entry name" value="Cytochrome b5-like heme/steroid binding domain"/>
    <property type="match status" value="1"/>
</dbReference>
<dbReference type="PROSITE" id="PS00191">
    <property type="entry name" value="CYTOCHROME_B5_1"/>
    <property type="match status" value="1"/>
</dbReference>
<dbReference type="PRINTS" id="PR00363">
    <property type="entry name" value="CYTOCHROMEB5"/>
</dbReference>
<dbReference type="InterPro" id="IPR005066">
    <property type="entry name" value="MoCF_OxRdtse_dimer"/>
</dbReference>
<dbReference type="Pfam" id="PF03404">
    <property type="entry name" value="Mo-co_dimer"/>
    <property type="match status" value="2"/>
</dbReference>
<dbReference type="InterPro" id="IPR036400">
    <property type="entry name" value="Cyt_B5-like_heme/steroid_sf"/>
</dbReference>
<comment type="subunit">
    <text evidence="6">Homodimer.</text>
</comment>
<dbReference type="CTD" id="6821"/>
<keyword evidence="20" id="KW-1185">Reference proteome</keyword>
<name>A0A9W2WRL3_PHYMC</name>
<evidence type="ECO:0000256" key="14">
    <source>
        <dbReference type="ARBA" id="ARBA00023004"/>
    </source>
</evidence>
<dbReference type="Gene3D" id="2.60.40.650">
    <property type="match status" value="2"/>
</dbReference>
<evidence type="ECO:0000256" key="5">
    <source>
        <dbReference type="ARBA" id="ARBA00004971"/>
    </source>
</evidence>
<protein>
    <recommendedName>
        <fullName evidence="18">Sulfite oxidase, mitochondrial</fullName>
        <ecNumber evidence="7">1.8.3.1</ecNumber>
    </recommendedName>
</protein>
<evidence type="ECO:0000313" key="21">
    <source>
        <dbReference type="RefSeq" id="XP_054941698.1"/>
    </source>
</evidence>
<comment type="pathway">
    <text evidence="4">Sulfur metabolism.</text>
</comment>
<keyword evidence="13" id="KW-0560">Oxidoreductase</keyword>
<dbReference type="AlphaFoldDB" id="A0A9W2WRL3"/>
<evidence type="ECO:0000256" key="8">
    <source>
        <dbReference type="ARBA" id="ARBA00022505"/>
    </source>
</evidence>
<reference evidence="21" key="1">
    <citation type="submission" date="2025-08" db="UniProtKB">
        <authorList>
            <consortium name="RefSeq"/>
        </authorList>
    </citation>
    <scope>IDENTIFICATION</scope>
    <source>
        <tissue evidence="21">Muscle</tissue>
    </source>
</reference>
<dbReference type="PANTHER" id="PTHR19372:SF7">
    <property type="entry name" value="SULFITE OXIDASE, MITOCHONDRIAL"/>
    <property type="match status" value="1"/>
</dbReference>
<evidence type="ECO:0000256" key="7">
    <source>
        <dbReference type="ARBA" id="ARBA00012505"/>
    </source>
</evidence>
<dbReference type="PROSITE" id="PS50255">
    <property type="entry name" value="CYTOCHROME_B5_2"/>
    <property type="match status" value="1"/>
</dbReference>
<sequence length="796" mass="87831">MLLLHRTVVPGLRQAYRLKSAPSRLCIPACSTNDSFQPQRSSHAFSGDNSSTRGWRVMGTLLGLGAVLAYHDHRCRAAQESPRLYTREEVRSHSSPETGIWVTLGSEVFDVTEFVDLHPGGPSKLMLAAGGPLEPFWALYAVHNQSHVREILAQYKIGELSPDDKAASILKTSDPYADDPIRHPALKVNSQRPFNAEPPPELLTENYITPNPIFFTRNHLPVPNLDPDTYRLHVVGPPGGQSLCLSLDDLYQFPKHEITVTLQCAGNRRSEMTRFKEVRGLEWSAGAISTARWAGARLFDVLAQTGHQLSATEAHVCFERLDSDPTGTAYGASIPLARAMDPEAEVLLAYEMNGQPLPRDHGFPVRVVVPGVVGARHVKWLGRVSVEPEESYSHWQRRDYKGFSPSVDWDTVDFDSAPSIQELPVQSAITQPKDGETIESGEVTVKGYAWSGGGRAVVRVDVSLDGGLTWQVAELDGEEQRARKAWAWRLWQLQAPVPAGKKELNIVCKAVDDSYNVQPDTVAPIWNLRGVLTGNRRSEMTRFKEVRGLEWSAGAISTARWAGARLCDVLAQAGHQLSETEAHVCFEGLDSDPTGTAYGASIPLARAMDPEAEVLLAYEMNGQPLPRDHGFPVRVVVPGVVGARHVKWLGRVSVEPEESYSHWQRRDYKGFSPSVDWDTVDFDSAPSIQELPVQSAITQPKDGETIESGEVTVKGYAWSGGGRAVVRVDVSLDGGLTWQVAELDGEEQRARKAWAWRLWQLQAPVPAGKKELNIVCKAVDDSYNVQPDTVAPIWNL</sequence>
<dbReference type="Gene3D" id="3.90.420.10">
    <property type="entry name" value="Oxidoreductase, molybdopterin-binding domain"/>
    <property type="match status" value="2"/>
</dbReference>
<dbReference type="FunFam" id="3.90.420.10:FF:000002">
    <property type="entry name" value="sulfite oxidase, mitochondrial"/>
    <property type="match status" value="2"/>
</dbReference>
<dbReference type="PANTHER" id="PTHR19372">
    <property type="entry name" value="SULFITE REDUCTASE"/>
    <property type="match status" value="1"/>
</dbReference>
<keyword evidence="8" id="KW-0500">Molybdenum</keyword>
<evidence type="ECO:0000256" key="4">
    <source>
        <dbReference type="ARBA" id="ARBA00004678"/>
    </source>
</evidence>
<evidence type="ECO:0000256" key="15">
    <source>
        <dbReference type="ARBA" id="ARBA00023128"/>
    </source>
</evidence>
<comment type="cofactor">
    <cofactor evidence="2">
        <name>heme b</name>
        <dbReference type="ChEBI" id="CHEBI:60344"/>
    </cofactor>
</comment>
<dbReference type="GO" id="GO:0043546">
    <property type="term" value="F:molybdopterin cofactor binding"/>
    <property type="evidence" value="ECO:0007669"/>
    <property type="project" value="TreeGrafter"/>
</dbReference>
<comment type="catalytic activity">
    <reaction evidence="17">
        <text>sulfite + O2 + H2O = sulfate + H2O2</text>
        <dbReference type="Rhea" id="RHEA:24600"/>
        <dbReference type="ChEBI" id="CHEBI:15377"/>
        <dbReference type="ChEBI" id="CHEBI:15379"/>
        <dbReference type="ChEBI" id="CHEBI:16189"/>
        <dbReference type="ChEBI" id="CHEBI:16240"/>
        <dbReference type="ChEBI" id="CHEBI:17359"/>
        <dbReference type="EC" id="1.8.3.1"/>
    </reaction>
    <physiologicalReaction direction="left-to-right" evidence="17">
        <dbReference type="Rhea" id="RHEA:24601"/>
    </physiologicalReaction>
</comment>
<comment type="pathway">
    <text evidence="5">Energy metabolism; sulfur metabolism.</text>
</comment>
<evidence type="ECO:0000256" key="17">
    <source>
        <dbReference type="ARBA" id="ARBA00049078"/>
    </source>
</evidence>
<dbReference type="OrthoDB" id="10051395at2759"/>
<feature type="domain" description="Cytochrome b5 heme-binding" evidence="19">
    <location>
        <begin position="82"/>
        <end position="161"/>
    </location>
</feature>
<dbReference type="Pfam" id="PF00174">
    <property type="entry name" value="Oxidored_molyb"/>
    <property type="match status" value="2"/>
</dbReference>
<dbReference type="RefSeq" id="XP_054941698.1">
    <property type="nucleotide sequence ID" value="XM_055085723.1"/>
</dbReference>
<evidence type="ECO:0000259" key="19">
    <source>
        <dbReference type="PROSITE" id="PS50255"/>
    </source>
</evidence>
<comment type="function">
    <text evidence="16">Catalyzes the oxidation of sulfite to sulfate, the terminal reaction in the oxidative degradation of sulfur-containing amino acids.</text>
</comment>
<organism evidence="20 21">
    <name type="scientific">Physeter macrocephalus</name>
    <name type="common">Sperm whale</name>
    <name type="synonym">Physeter catodon</name>
    <dbReference type="NCBI Taxonomy" id="9755"/>
    <lineage>
        <taxon>Eukaryota</taxon>
        <taxon>Metazoa</taxon>
        <taxon>Chordata</taxon>
        <taxon>Craniata</taxon>
        <taxon>Vertebrata</taxon>
        <taxon>Euteleostomi</taxon>
        <taxon>Mammalia</taxon>
        <taxon>Eutheria</taxon>
        <taxon>Laurasiatheria</taxon>
        <taxon>Artiodactyla</taxon>
        <taxon>Whippomorpha</taxon>
        <taxon>Cetacea</taxon>
        <taxon>Odontoceti</taxon>
        <taxon>Physeteridae</taxon>
        <taxon>Physeter</taxon>
    </lineage>
</organism>
<evidence type="ECO:0000313" key="20">
    <source>
        <dbReference type="Proteomes" id="UP000248484"/>
    </source>
</evidence>
<evidence type="ECO:0000256" key="1">
    <source>
        <dbReference type="ARBA" id="ARBA00001924"/>
    </source>
</evidence>
<dbReference type="GO" id="GO:0005758">
    <property type="term" value="C:mitochondrial intermembrane space"/>
    <property type="evidence" value="ECO:0007669"/>
    <property type="project" value="UniProtKB-SubCell"/>
</dbReference>
<dbReference type="InterPro" id="IPR000572">
    <property type="entry name" value="OxRdtase_Mopterin-bd_dom"/>
</dbReference>
<dbReference type="SUPFAM" id="SSF55856">
    <property type="entry name" value="Cytochrome b5-like heme/steroid binding domain"/>
    <property type="match status" value="1"/>
</dbReference>
<comment type="cofactor">
    <cofactor evidence="1">
        <name>Mo-molybdopterin</name>
        <dbReference type="ChEBI" id="CHEBI:71302"/>
    </cofactor>
</comment>
<gene>
    <name evidence="21" type="primary">SUOX</name>
</gene>
<evidence type="ECO:0000256" key="10">
    <source>
        <dbReference type="ARBA" id="ARBA00022617"/>
    </source>
</evidence>
<evidence type="ECO:0000256" key="13">
    <source>
        <dbReference type="ARBA" id="ARBA00023002"/>
    </source>
</evidence>
<evidence type="ECO:0000256" key="2">
    <source>
        <dbReference type="ARBA" id="ARBA00001970"/>
    </source>
</evidence>
<evidence type="ECO:0000256" key="11">
    <source>
        <dbReference type="ARBA" id="ARBA00022723"/>
    </source>
</evidence>
<evidence type="ECO:0000256" key="9">
    <source>
        <dbReference type="ARBA" id="ARBA00022553"/>
    </source>
</evidence>
<dbReference type="InterPro" id="IPR014756">
    <property type="entry name" value="Ig_E-set"/>
</dbReference>
<evidence type="ECO:0000256" key="6">
    <source>
        <dbReference type="ARBA" id="ARBA00011738"/>
    </source>
</evidence>
<dbReference type="CDD" id="cd02111">
    <property type="entry name" value="eukary_SO_Moco"/>
    <property type="match status" value="1"/>
</dbReference>
<dbReference type="Proteomes" id="UP000248484">
    <property type="component" value="Chromosome 6"/>
</dbReference>
<dbReference type="SUPFAM" id="SSF81296">
    <property type="entry name" value="E set domains"/>
    <property type="match status" value="2"/>
</dbReference>
<keyword evidence="12" id="KW-0809">Transit peptide</keyword>
<dbReference type="SMART" id="SM01117">
    <property type="entry name" value="Cyt-b5"/>
    <property type="match status" value="1"/>
</dbReference>
<accession>A0A9W2WRL3</accession>
<dbReference type="InterPro" id="IPR008335">
    <property type="entry name" value="Mopterin_OxRdtase_euk"/>
</dbReference>
<evidence type="ECO:0000256" key="16">
    <source>
        <dbReference type="ARBA" id="ARBA00033734"/>
    </source>
</evidence>
<dbReference type="SUPFAM" id="SSF56524">
    <property type="entry name" value="Oxidoreductase molybdopterin-binding domain"/>
    <property type="match status" value="2"/>
</dbReference>
<comment type="subcellular location">
    <subcellularLocation>
        <location evidence="3">Mitochondrion intermembrane space</location>
    </subcellularLocation>
</comment>
<dbReference type="GO" id="GO:0006790">
    <property type="term" value="P:sulfur compound metabolic process"/>
    <property type="evidence" value="ECO:0007669"/>
    <property type="project" value="TreeGrafter"/>
</dbReference>
<dbReference type="PRINTS" id="PR00407">
    <property type="entry name" value="EUMOPTERIN"/>
</dbReference>
<dbReference type="GO" id="GO:0030151">
    <property type="term" value="F:molybdenum ion binding"/>
    <property type="evidence" value="ECO:0007669"/>
    <property type="project" value="InterPro"/>
</dbReference>
<dbReference type="GO" id="GO:0020037">
    <property type="term" value="F:heme binding"/>
    <property type="evidence" value="ECO:0007669"/>
    <property type="project" value="InterPro"/>
</dbReference>
<keyword evidence="14" id="KW-0408">Iron</keyword>
<dbReference type="InterPro" id="IPR001199">
    <property type="entry name" value="Cyt_B5-like_heme/steroid-bd"/>
</dbReference>
<dbReference type="KEGG" id="pcad:102973546"/>
<keyword evidence="11" id="KW-0479">Metal-binding</keyword>
<dbReference type="FunFam" id="3.10.120.10:FF:000007">
    <property type="entry name" value="Sulfite oxidase, mitochondrial"/>
    <property type="match status" value="1"/>
</dbReference>
<evidence type="ECO:0000256" key="18">
    <source>
        <dbReference type="ARBA" id="ARBA00068461"/>
    </source>
</evidence>
<keyword evidence="9" id="KW-0597">Phosphoprotein</keyword>
<dbReference type="InterPro" id="IPR036374">
    <property type="entry name" value="OxRdtase_Mopterin-bd_sf"/>
</dbReference>
<dbReference type="EC" id="1.8.3.1" evidence="7"/>